<gene>
    <name evidence="2" type="ORF">CR513_21529</name>
</gene>
<keyword evidence="3" id="KW-1185">Reference proteome</keyword>
<keyword evidence="1" id="KW-0812">Transmembrane</keyword>
<feature type="non-terminal residue" evidence="2">
    <location>
        <position position="1"/>
    </location>
</feature>
<proteinExistence type="predicted"/>
<accession>A0A371GZK7</accession>
<dbReference type="EMBL" id="QJKJ01004020">
    <property type="protein sequence ID" value="RDX95886.1"/>
    <property type="molecule type" value="Genomic_DNA"/>
</dbReference>
<keyword evidence="1" id="KW-1133">Transmembrane helix</keyword>
<organism evidence="2 3">
    <name type="scientific">Mucuna pruriens</name>
    <name type="common">Velvet bean</name>
    <name type="synonym">Dolichos pruriens</name>
    <dbReference type="NCBI Taxonomy" id="157652"/>
    <lineage>
        <taxon>Eukaryota</taxon>
        <taxon>Viridiplantae</taxon>
        <taxon>Streptophyta</taxon>
        <taxon>Embryophyta</taxon>
        <taxon>Tracheophyta</taxon>
        <taxon>Spermatophyta</taxon>
        <taxon>Magnoliopsida</taxon>
        <taxon>eudicotyledons</taxon>
        <taxon>Gunneridae</taxon>
        <taxon>Pentapetalae</taxon>
        <taxon>rosids</taxon>
        <taxon>fabids</taxon>
        <taxon>Fabales</taxon>
        <taxon>Fabaceae</taxon>
        <taxon>Papilionoideae</taxon>
        <taxon>50 kb inversion clade</taxon>
        <taxon>NPAAA clade</taxon>
        <taxon>indigoferoid/millettioid clade</taxon>
        <taxon>Phaseoleae</taxon>
        <taxon>Mucuna</taxon>
    </lineage>
</organism>
<name>A0A371GZK7_MUCPR</name>
<reference evidence="2" key="1">
    <citation type="submission" date="2018-05" db="EMBL/GenBank/DDBJ databases">
        <title>Draft genome of Mucuna pruriens seed.</title>
        <authorList>
            <person name="Nnadi N.E."/>
            <person name="Vos R."/>
            <person name="Hasami M.H."/>
            <person name="Devisetty U.K."/>
            <person name="Aguiy J.C."/>
        </authorList>
    </citation>
    <scope>NUCLEOTIDE SEQUENCE [LARGE SCALE GENOMIC DNA]</scope>
    <source>
        <strain evidence="2">JCA_2017</strain>
    </source>
</reference>
<dbReference type="AlphaFoldDB" id="A0A371GZK7"/>
<feature type="transmembrane region" description="Helical" evidence="1">
    <location>
        <begin position="35"/>
        <end position="56"/>
    </location>
</feature>
<keyword evidence="1" id="KW-0472">Membrane</keyword>
<dbReference type="Proteomes" id="UP000257109">
    <property type="component" value="Unassembled WGS sequence"/>
</dbReference>
<evidence type="ECO:0000313" key="2">
    <source>
        <dbReference type="EMBL" id="RDX95886.1"/>
    </source>
</evidence>
<comment type="caution">
    <text evidence="2">The sequence shown here is derived from an EMBL/GenBank/DDBJ whole genome shotgun (WGS) entry which is preliminary data.</text>
</comment>
<protein>
    <submittedName>
        <fullName evidence="2">Uncharacterized protein</fullName>
    </submittedName>
</protein>
<sequence length="84" mass="10024">MLDNEDFDSLIVPSYCITCELRKSKVLPYNMTMSLYFEFPCILNFFAIFKHFIAILEKQISTRIKILQFEFGGEYISNEFQNFQ</sequence>
<evidence type="ECO:0000256" key="1">
    <source>
        <dbReference type="SAM" id="Phobius"/>
    </source>
</evidence>
<evidence type="ECO:0000313" key="3">
    <source>
        <dbReference type="Proteomes" id="UP000257109"/>
    </source>
</evidence>